<organism evidence="9 10">
    <name type="scientific">Aphanizomenon flos-aquae FACHB-1249</name>
    <dbReference type="NCBI Taxonomy" id="2692889"/>
    <lineage>
        <taxon>Bacteria</taxon>
        <taxon>Bacillati</taxon>
        <taxon>Cyanobacteriota</taxon>
        <taxon>Cyanophyceae</taxon>
        <taxon>Nostocales</taxon>
        <taxon>Aphanizomenonaceae</taxon>
        <taxon>Aphanizomenon</taxon>
    </lineage>
</organism>
<evidence type="ECO:0000256" key="6">
    <source>
        <dbReference type="SAM" id="Coils"/>
    </source>
</evidence>
<evidence type="ECO:0000256" key="5">
    <source>
        <dbReference type="ARBA" id="ARBA00023136"/>
    </source>
</evidence>
<dbReference type="Pfam" id="PF25917">
    <property type="entry name" value="BSH_RND"/>
    <property type="match status" value="1"/>
</dbReference>
<keyword evidence="4" id="KW-1133">Transmembrane helix</keyword>
<dbReference type="PANTHER" id="PTHR30386">
    <property type="entry name" value="MEMBRANE FUSION SUBUNIT OF EMRAB-TOLC MULTIDRUG EFFLUX PUMP"/>
    <property type="match status" value="1"/>
</dbReference>
<comment type="subcellular location">
    <subcellularLocation>
        <location evidence="1">Membrane</location>
        <topology evidence="1">Single-pass membrane protein</topology>
    </subcellularLocation>
</comment>
<gene>
    <name evidence="9" type="ORF">H6G43_19675</name>
</gene>
<name>A0ABR8IXG5_APHFL</name>
<proteinExistence type="inferred from homology"/>
<dbReference type="RefSeq" id="WP_190589317.1">
    <property type="nucleotide sequence ID" value="NZ_JACJTM010000076.1"/>
</dbReference>
<dbReference type="Gene3D" id="2.40.30.170">
    <property type="match status" value="1"/>
</dbReference>
<dbReference type="Gene3D" id="2.40.50.100">
    <property type="match status" value="1"/>
</dbReference>
<dbReference type="PRINTS" id="PR01490">
    <property type="entry name" value="RTXTOXIND"/>
</dbReference>
<sequence>MPQSVYTQPTVTINQQHQAESTTFIQNQSQNQKLNKAKDWFYGTEELLDALPKVWTRSMLYLLVSFATIILPWAMLTKVDETGNATGRIEPKGATQKLDSSVTGSVVNVNVKEGATVKAGQVLLEMESDVLQTEIKQGKDKLEGLINRQAQLEVLKNQVLMTMNIQHQQNQSQSLEKIARINQAQETLETKKSAYNLQSLEKRAQIDQVKQNIQSTQTNHRLATSRLNRDIAEVERYRLLLKEGIIPQTKVVELEKIAEESERTQEESKFNLQTAQLRLKEQEITYRSLMNQVKSDIEQAKLQLKEQESSYKSSIKGGEIALLKSQEQFKDLQNQIISLQSEIRQAKGQITSLQLQLKQRIIRSPIDGTIFELPTKKPGSVVQTGQMIAQIAPKNAALILKARMPSQHSGFVKVGMLVKIKFDAYPFQEYGILSGRINWISPNSKVQENTNSRIETYELDIALENPYIQVGNKQIPLTPGQTASAEVIIRQRRVIDFILDPFKKLQKNGLDQKC</sequence>
<evidence type="ECO:0000313" key="9">
    <source>
        <dbReference type="EMBL" id="MBD2687374.1"/>
    </source>
</evidence>
<dbReference type="PANTHER" id="PTHR30386:SF26">
    <property type="entry name" value="TRANSPORT PROTEIN COMB"/>
    <property type="match status" value="1"/>
</dbReference>
<keyword evidence="5" id="KW-0472">Membrane</keyword>
<keyword evidence="3" id="KW-0812">Transmembrane</keyword>
<dbReference type="InterPro" id="IPR058982">
    <property type="entry name" value="Beta-barrel_AprE"/>
</dbReference>
<evidence type="ECO:0000256" key="1">
    <source>
        <dbReference type="ARBA" id="ARBA00004167"/>
    </source>
</evidence>
<dbReference type="Pfam" id="PF26002">
    <property type="entry name" value="Beta-barrel_AprE"/>
    <property type="match status" value="1"/>
</dbReference>
<keyword evidence="10" id="KW-1185">Reference proteome</keyword>
<feature type="coiled-coil region" evidence="6">
    <location>
        <begin position="272"/>
        <end position="356"/>
    </location>
</feature>
<accession>A0ABR8IXG5</accession>
<evidence type="ECO:0000256" key="2">
    <source>
        <dbReference type="ARBA" id="ARBA00009477"/>
    </source>
</evidence>
<evidence type="ECO:0000313" key="10">
    <source>
        <dbReference type="Proteomes" id="UP000660270"/>
    </source>
</evidence>
<evidence type="ECO:0000256" key="3">
    <source>
        <dbReference type="ARBA" id="ARBA00022692"/>
    </source>
</evidence>
<dbReference type="SUPFAM" id="SSF111369">
    <property type="entry name" value="HlyD-like secretion proteins"/>
    <property type="match status" value="1"/>
</dbReference>
<dbReference type="InterPro" id="IPR058625">
    <property type="entry name" value="MdtA-like_BSH"/>
</dbReference>
<protein>
    <submittedName>
        <fullName evidence="9">HlyD family efflux transporter periplasmic adaptor subunit</fullName>
    </submittedName>
</protein>
<keyword evidence="6" id="KW-0175">Coiled coil</keyword>
<comment type="similarity">
    <text evidence="2">Belongs to the membrane fusion protein (MFP) (TC 8.A.1) family.</text>
</comment>
<dbReference type="Proteomes" id="UP000660270">
    <property type="component" value="Unassembled WGS sequence"/>
</dbReference>
<feature type="domain" description="AprE-like beta-barrel" evidence="8">
    <location>
        <begin position="398"/>
        <end position="488"/>
    </location>
</feature>
<feature type="domain" description="Multidrug resistance protein MdtA-like barrel-sandwich hybrid" evidence="7">
    <location>
        <begin position="99"/>
        <end position="389"/>
    </location>
</feature>
<comment type="caution">
    <text evidence="9">The sequence shown here is derived from an EMBL/GenBank/DDBJ whole genome shotgun (WGS) entry which is preliminary data.</text>
</comment>
<dbReference type="InterPro" id="IPR050739">
    <property type="entry name" value="MFP"/>
</dbReference>
<evidence type="ECO:0000259" key="8">
    <source>
        <dbReference type="Pfam" id="PF26002"/>
    </source>
</evidence>
<dbReference type="EMBL" id="JACJTM010000076">
    <property type="protein sequence ID" value="MBD2687374.1"/>
    <property type="molecule type" value="Genomic_DNA"/>
</dbReference>
<evidence type="ECO:0000256" key="4">
    <source>
        <dbReference type="ARBA" id="ARBA00022989"/>
    </source>
</evidence>
<evidence type="ECO:0000259" key="7">
    <source>
        <dbReference type="Pfam" id="PF25917"/>
    </source>
</evidence>
<reference evidence="9 10" key="1">
    <citation type="journal article" date="2020" name="ISME J.">
        <title>Comparative genomics reveals insights into cyanobacterial evolution and habitat adaptation.</title>
        <authorList>
            <person name="Chen M.Y."/>
            <person name="Teng W.K."/>
            <person name="Zhao L."/>
            <person name="Hu C.X."/>
            <person name="Zhou Y.K."/>
            <person name="Han B.P."/>
            <person name="Song L.R."/>
            <person name="Shu W.S."/>
        </authorList>
    </citation>
    <scope>NUCLEOTIDE SEQUENCE [LARGE SCALE GENOMIC DNA]</scope>
    <source>
        <strain evidence="9 10">FACHB-1249</strain>
    </source>
</reference>